<accession>A0A0K2UXT4</accession>
<feature type="non-terminal residue" evidence="2">
    <location>
        <position position="1"/>
    </location>
</feature>
<keyword evidence="1" id="KW-0732">Signal</keyword>
<feature type="signal peptide" evidence="1">
    <location>
        <begin position="1"/>
        <end position="21"/>
    </location>
</feature>
<organism evidence="2">
    <name type="scientific">Lepeophtheirus salmonis</name>
    <name type="common">Salmon louse</name>
    <name type="synonym">Caligus salmonis</name>
    <dbReference type="NCBI Taxonomy" id="72036"/>
    <lineage>
        <taxon>Eukaryota</taxon>
        <taxon>Metazoa</taxon>
        <taxon>Ecdysozoa</taxon>
        <taxon>Arthropoda</taxon>
        <taxon>Crustacea</taxon>
        <taxon>Multicrustacea</taxon>
        <taxon>Hexanauplia</taxon>
        <taxon>Copepoda</taxon>
        <taxon>Siphonostomatoida</taxon>
        <taxon>Caligidae</taxon>
        <taxon>Lepeophtheirus</taxon>
    </lineage>
</organism>
<dbReference type="EMBL" id="HACA01025722">
    <property type="protein sequence ID" value="CDW43083.1"/>
    <property type="molecule type" value="Transcribed_RNA"/>
</dbReference>
<reference evidence="2" key="1">
    <citation type="submission" date="2014-05" db="EMBL/GenBank/DDBJ databases">
        <authorList>
            <person name="Chronopoulou M."/>
        </authorList>
    </citation>
    <scope>NUCLEOTIDE SEQUENCE</scope>
    <source>
        <tissue evidence="2">Whole organism</tissue>
    </source>
</reference>
<name>A0A0K2UXT4_LEPSM</name>
<evidence type="ECO:0000256" key="1">
    <source>
        <dbReference type="SAM" id="SignalP"/>
    </source>
</evidence>
<proteinExistence type="predicted"/>
<evidence type="ECO:0000313" key="2">
    <source>
        <dbReference type="EMBL" id="CDW43083.1"/>
    </source>
</evidence>
<protein>
    <submittedName>
        <fullName evidence="2">Uncharacterized protein</fullName>
    </submittedName>
</protein>
<sequence length="36" mass="4256">FLINSLIWEIFFSVCTYYVRSTCIDDIVTVLHKNTT</sequence>
<dbReference type="AlphaFoldDB" id="A0A0K2UXT4"/>
<feature type="chain" id="PRO_5005489121" evidence="1">
    <location>
        <begin position="22"/>
        <end position="36"/>
    </location>
</feature>